<name>A0A7Z0WMR5_9PSEU</name>
<dbReference type="Proteomes" id="UP000185696">
    <property type="component" value="Unassembled WGS sequence"/>
</dbReference>
<dbReference type="EMBL" id="MSIF01000005">
    <property type="protein sequence ID" value="OLF11128.1"/>
    <property type="molecule type" value="Genomic_DNA"/>
</dbReference>
<dbReference type="AlphaFoldDB" id="A0A7Z0WMR5"/>
<dbReference type="PANTHER" id="PTHR36529">
    <property type="entry name" value="SLL1095 PROTEIN"/>
    <property type="match status" value="1"/>
</dbReference>
<keyword evidence="2" id="KW-1185">Reference proteome</keyword>
<proteinExistence type="predicted"/>
<dbReference type="InterPro" id="IPR018641">
    <property type="entry name" value="Trfase_1_rSAM/seldom-assoc"/>
</dbReference>
<dbReference type="SUPFAM" id="SSF53448">
    <property type="entry name" value="Nucleotide-diphospho-sugar transferases"/>
    <property type="match status" value="1"/>
</dbReference>
<dbReference type="OrthoDB" id="9798250at2"/>
<protein>
    <submittedName>
        <fullName evidence="1">Glycosyltransferase involved in cell wall biogenesis</fullName>
    </submittedName>
</protein>
<gene>
    <name evidence="1" type="ORF">BLA60_14145</name>
</gene>
<accession>A0A7Z0WMR5</accession>
<dbReference type="Gene3D" id="3.90.550.10">
    <property type="entry name" value="Spore Coat Polysaccharide Biosynthesis Protein SpsA, Chain A"/>
    <property type="match status" value="1"/>
</dbReference>
<reference evidence="1 2" key="1">
    <citation type="submission" date="2016-12" db="EMBL/GenBank/DDBJ databases">
        <title>The draft genome sequence of Actinophytocola xinjiangensis.</title>
        <authorList>
            <person name="Wang W."/>
            <person name="Yuan L."/>
        </authorList>
    </citation>
    <scope>NUCLEOTIDE SEQUENCE [LARGE SCALE GENOMIC DNA]</scope>
    <source>
        <strain evidence="1 2">CGMCC 4.4663</strain>
    </source>
</reference>
<organism evidence="1 2">
    <name type="scientific">Actinophytocola xinjiangensis</name>
    <dbReference type="NCBI Taxonomy" id="485602"/>
    <lineage>
        <taxon>Bacteria</taxon>
        <taxon>Bacillati</taxon>
        <taxon>Actinomycetota</taxon>
        <taxon>Actinomycetes</taxon>
        <taxon>Pseudonocardiales</taxon>
        <taxon>Pseudonocardiaceae</taxon>
    </lineage>
</organism>
<comment type="caution">
    <text evidence="1">The sequence shown here is derived from an EMBL/GenBank/DDBJ whole genome shotgun (WGS) entry which is preliminary data.</text>
</comment>
<dbReference type="InterPro" id="IPR029044">
    <property type="entry name" value="Nucleotide-diphossugar_trans"/>
</dbReference>
<dbReference type="Pfam" id="PF09837">
    <property type="entry name" value="DUF2064"/>
    <property type="match status" value="1"/>
</dbReference>
<dbReference type="GO" id="GO:0016740">
    <property type="term" value="F:transferase activity"/>
    <property type="evidence" value="ECO:0007669"/>
    <property type="project" value="UniProtKB-KW"/>
</dbReference>
<keyword evidence="1" id="KW-0808">Transferase</keyword>
<dbReference type="PANTHER" id="PTHR36529:SF1">
    <property type="entry name" value="GLYCOSYLTRANSFERASE"/>
    <property type="match status" value="1"/>
</dbReference>
<sequence length="222" mass="22642">MSEVCLLVVAKAPVAGLAKTRLARAVGDRLAARLAAAALLDTLAAVRTVPGVVPVVALTGELAAAERSAELAGELAACTVIDQRGDGFAERLVNAHAEVGERFPGLAVLQIGMDTPQVSQRVLASAVVRLVADGTDAVLGPASDGGWWGLGLRSPAEAAALRSVPMSRSDTGSRTLLALRDNGLRVDLLPVLSDVDTMVDAVRVAAIAPGTRFARELAAVAG</sequence>
<evidence type="ECO:0000313" key="2">
    <source>
        <dbReference type="Proteomes" id="UP000185696"/>
    </source>
</evidence>
<dbReference type="RefSeq" id="WP_075133289.1">
    <property type="nucleotide sequence ID" value="NZ_MSIF01000005.1"/>
</dbReference>
<evidence type="ECO:0000313" key="1">
    <source>
        <dbReference type="EMBL" id="OLF11128.1"/>
    </source>
</evidence>